<dbReference type="KEGG" id="cpso:CPPEL_08185"/>
<proteinExistence type="inferred from homology"/>
<keyword evidence="8" id="KW-1185">Reference proteome</keyword>
<evidence type="ECO:0000313" key="8">
    <source>
        <dbReference type="Proteomes" id="UP000271426"/>
    </source>
</evidence>
<dbReference type="InterPro" id="IPR002491">
    <property type="entry name" value="ABC_transptr_periplasmic_BD"/>
</dbReference>
<comment type="similarity">
    <text evidence="2">Belongs to the bacterial solute-binding protein 8 family.</text>
</comment>
<dbReference type="AlphaFoldDB" id="A0A3G6IVD5"/>
<dbReference type="GO" id="GO:0030288">
    <property type="term" value="C:outer membrane-bounded periplasmic space"/>
    <property type="evidence" value="ECO:0007669"/>
    <property type="project" value="TreeGrafter"/>
</dbReference>
<evidence type="ECO:0000256" key="2">
    <source>
        <dbReference type="ARBA" id="ARBA00008814"/>
    </source>
</evidence>
<evidence type="ECO:0000313" key="7">
    <source>
        <dbReference type="EMBL" id="AZA09741.1"/>
    </source>
</evidence>
<keyword evidence="4 5" id="KW-0732">Signal</keyword>
<dbReference type="SUPFAM" id="SSF53807">
    <property type="entry name" value="Helical backbone' metal receptor"/>
    <property type="match status" value="1"/>
</dbReference>
<dbReference type="PROSITE" id="PS51257">
    <property type="entry name" value="PROKAR_LIPOPROTEIN"/>
    <property type="match status" value="1"/>
</dbReference>
<evidence type="ECO:0000256" key="3">
    <source>
        <dbReference type="ARBA" id="ARBA00022448"/>
    </source>
</evidence>
<dbReference type="PANTHER" id="PTHR30532:SF28">
    <property type="entry name" value="PETROBACTIN-BINDING PROTEIN YCLQ"/>
    <property type="match status" value="1"/>
</dbReference>
<dbReference type="PANTHER" id="PTHR30532">
    <property type="entry name" value="IRON III DICITRATE-BINDING PERIPLASMIC PROTEIN"/>
    <property type="match status" value="1"/>
</dbReference>
<dbReference type="InterPro" id="IPR051313">
    <property type="entry name" value="Bact_iron-sidero_bind"/>
</dbReference>
<feature type="signal peptide" evidence="5">
    <location>
        <begin position="1"/>
        <end position="23"/>
    </location>
</feature>
<comment type="subcellular location">
    <subcellularLocation>
        <location evidence="1">Cell envelope</location>
    </subcellularLocation>
</comment>
<dbReference type="Pfam" id="PF01497">
    <property type="entry name" value="Peripla_BP_2"/>
    <property type="match status" value="1"/>
</dbReference>
<dbReference type="PROSITE" id="PS50983">
    <property type="entry name" value="FE_B12_PBP"/>
    <property type="match status" value="1"/>
</dbReference>
<dbReference type="Gene3D" id="3.40.50.1980">
    <property type="entry name" value="Nitrogenase molybdenum iron protein domain"/>
    <property type="match status" value="2"/>
</dbReference>
<dbReference type="OrthoDB" id="63946at2"/>
<keyword evidence="3" id="KW-0813">Transport</keyword>
<evidence type="ECO:0000259" key="6">
    <source>
        <dbReference type="PROSITE" id="PS50983"/>
    </source>
</evidence>
<feature type="chain" id="PRO_5038502289" evidence="5">
    <location>
        <begin position="24"/>
        <end position="323"/>
    </location>
</feature>
<protein>
    <submittedName>
        <fullName evidence="7">Putative ABC transporter solute-binding protein YclQ</fullName>
    </submittedName>
</protein>
<accession>A0A3G6IVD5</accession>
<name>A0A3G6IVD5_9CORY</name>
<gene>
    <name evidence="7" type="primary">yclQ</name>
    <name evidence="7" type="ORF">CPPEL_08185</name>
</gene>
<sequence precursor="true">MKLKAITAAMLAAGLGLAACSNAEEADVATKGQEITIEDNYGDVTIPLPVERVASTDNRTFEVLEDWDVPLVAVPKGLLPDTVEAYRGDDVADMGMHREPDLEALVKAKPDLIISGQRFTQHYEDMKKLNPGVPIVDFEPRDDQDFFEELKREVIAMGEIFDKEDDANQLVENFDKAAERAKKAYNGKDTVMAVNVSGGEIGYIAPNVGRTYGQVFNLLDLKPALEVDGSSSNHEGDDISVEAIADSDPDWIFVLDRDGAVNAEKPDYQRASKVIADSPALKNVKAIKDDQIVYAPQDTYVNESIITYTEMLNDIADAFEQKK</sequence>
<dbReference type="GO" id="GO:1901678">
    <property type="term" value="P:iron coordination entity transport"/>
    <property type="evidence" value="ECO:0007669"/>
    <property type="project" value="UniProtKB-ARBA"/>
</dbReference>
<dbReference type="Proteomes" id="UP000271426">
    <property type="component" value="Chromosome"/>
</dbReference>
<organism evidence="7 8">
    <name type="scientific">Corynebacterium pseudopelargi</name>
    <dbReference type="NCBI Taxonomy" id="2080757"/>
    <lineage>
        <taxon>Bacteria</taxon>
        <taxon>Bacillati</taxon>
        <taxon>Actinomycetota</taxon>
        <taxon>Actinomycetes</taxon>
        <taxon>Mycobacteriales</taxon>
        <taxon>Corynebacteriaceae</taxon>
        <taxon>Corynebacterium</taxon>
    </lineage>
</organism>
<dbReference type="RefSeq" id="WP_123960629.1">
    <property type="nucleotide sequence ID" value="NZ_CP033898.1"/>
</dbReference>
<evidence type="ECO:0000256" key="1">
    <source>
        <dbReference type="ARBA" id="ARBA00004196"/>
    </source>
</evidence>
<feature type="domain" description="Fe/B12 periplasmic-binding" evidence="6">
    <location>
        <begin position="52"/>
        <end position="323"/>
    </location>
</feature>
<evidence type="ECO:0000256" key="4">
    <source>
        <dbReference type="ARBA" id="ARBA00022729"/>
    </source>
</evidence>
<reference evidence="7 8" key="1">
    <citation type="submission" date="2018-11" db="EMBL/GenBank/DDBJ databases">
        <authorList>
            <person name="Kleinhagauer T."/>
            <person name="Glaeser S.P."/>
            <person name="Spergser J."/>
            <person name="Ruckert C."/>
            <person name="Kaempfer P."/>
            <person name="Busse H.-J."/>
        </authorList>
    </citation>
    <scope>NUCLEOTIDE SEQUENCE [LARGE SCALE GENOMIC DNA]</scope>
    <source>
        <strain evidence="7 8">812CH</strain>
    </source>
</reference>
<dbReference type="EMBL" id="CP033898">
    <property type="protein sequence ID" value="AZA09741.1"/>
    <property type="molecule type" value="Genomic_DNA"/>
</dbReference>
<evidence type="ECO:0000256" key="5">
    <source>
        <dbReference type="SAM" id="SignalP"/>
    </source>
</evidence>